<keyword evidence="3" id="KW-0808">Transferase</keyword>
<dbReference type="PANTHER" id="PTHR24363">
    <property type="entry name" value="SERINE/THREONINE PROTEIN KINASE"/>
    <property type="match status" value="1"/>
</dbReference>
<evidence type="ECO:0000256" key="7">
    <source>
        <dbReference type="ARBA" id="ARBA00047899"/>
    </source>
</evidence>
<name>A0A7C3KJK7_9CYAN</name>
<dbReference type="EC" id="2.7.11.1" evidence="1"/>
<proteinExistence type="predicted"/>
<feature type="compositionally biased region" description="Polar residues" evidence="10">
    <location>
        <begin position="317"/>
        <end position="332"/>
    </location>
</feature>
<keyword evidence="6 9" id="KW-0067">ATP-binding</keyword>
<dbReference type="GO" id="GO:0005524">
    <property type="term" value="F:ATP binding"/>
    <property type="evidence" value="ECO:0007669"/>
    <property type="project" value="UniProtKB-UniRule"/>
</dbReference>
<evidence type="ECO:0000256" key="3">
    <source>
        <dbReference type="ARBA" id="ARBA00022679"/>
    </source>
</evidence>
<dbReference type="CDD" id="cd14014">
    <property type="entry name" value="STKc_PknB_like"/>
    <property type="match status" value="1"/>
</dbReference>
<evidence type="ECO:0000313" key="12">
    <source>
        <dbReference type="EMBL" id="HFN00643.1"/>
    </source>
</evidence>
<dbReference type="PROSITE" id="PS00107">
    <property type="entry name" value="PROTEIN_KINASE_ATP"/>
    <property type="match status" value="1"/>
</dbReference>
<dbReference type="Gene3D" id="2.60.120.380">
    <property type="match status" value="2"/>
</dbReference>
<dbReference type="InterPro" id="IPR017441">
    <property type="entry name" value="Protein_kinase_ATP_BS"/>
</dbReference>
<dbReference type="Gene3D" id="3.30.200.20">
    <property type="entry name" value="Phosphorylase Kinase, domain 1"/>
    <property type="match status" value="1"/>
</dbReference>
<evidence type="ECO:0000256" key="4">
    <source>
        <dbReference type="ARBA" id="ARBA00022741"/>
    </source>
</evidence>
<dbReference type="InterPro" id="IPR011009">
    <property type="entry name" value="Kinase-like_dom_sf"/>
</dbReference>
<feature type="domain" description="Protein kinase" evidence="11">
    <location>
        <begin position="15"/>
        <end position="287"/>
    </location>
</feature>
<feature type="binding site" evidence="9">
    <location>
        <position position="45"/>
    </location>
    <ligand>
        <name>ATP</name>
        <dbReference type="ChEBI" id="CHEBI:30616"/>
    </ligand>
</feature>
<gene>
    <name evidence="12" type="ORF">ENR64_23405</name>
</gene>
<dbReference type="PROSITE" id="PS50011">
    <property type="entry name" value="PROTEIN_KINASE_DOM"/>
    <property type="match status" value="1"/>
</dbReference>
<keyword evidence="2 12" id="KW-0723">Serine/threonine-protein kinase</keyword>
<evidence type="ECO:0000256" key="10">
    <source>
        <dbReference type="SAM" id="MobiDB-lite"/>
    </source>
</evidence>
<reference evidence="12" key="1">
    <citation type="journal article" date="2020" name="mSystems">
        <title>Genome- and Community-Level Interaction Insights into Carbon Utilization and Element Cycling Functions of Hydrothermarchaeota in Hydrothermal Sediment.</title>
        <authorList>
            <person name="Zhou Z."/>
            <person name="Liu Y."/>
            <person name="Xu W."/>
            <person name="Pan J."/>
            <person name="Luo Z.H."/>
            <person name="Li M."/>
        </authorList>
    </citation>
    <scope>NUCLEOTIDE SEQUENCE [LARGE SCALE GENOMIC DNA]</scope>
    <source>
        <strain evidence="12">SpSt-418</strain>
    </source>
</reference>
<dbReference type="EMBL" id="DSRU01000335">
    <property type="protein sequence ID" value="HFN00643.1"/>
    <property type="molecule type" value="Genomic_DNA"/>
</dbReference>
<dbReference type="PANTHER" id="PTHR24363:SF0">
    <property type="entry name" value="SERINE_THREONINE KINASE LIKE DOMAIN CONTAINING 1"/>
    <property type="match status" value="1"/>
</dbReference>
<dbReference type="Pfam" id="PF00069">
    <property type="entry name" value="Pkinase"/>
    <property type="match status" value="1"/>
</dbReference>
<comment type="caution">
    <text evidence="12">The sequence shown here is derived from an EMBL/GenBank/DDBJ whole genome shotgun (WGS) entry which is preliminary data.</text>
</comment>
<dbReference type="InterPro" id="IPR000719">
    <property type="entry name" value="Prot_kinase_dom"/>
</dbReference>
<dbReference type="SUPFAM" id="SSF56112">
    <property type="entry name" value="Protein kinase-like (PK-like)"/>
    <property type="match status" value="1"/>
</dbReference>
<keyword evidence="5 12" id="KW-0418">Kinase</keyword>
<evidence type="ECO:0000256" key="5">
    <source>
        <dbReference type="ARBA" id="ARBA00022777"/>
    </source>
</evidence>
<comment type="catalytic activity">
    <reaction evidence="7">
        <text>L-threonyl-[protein] + ATP = O-phospho-L-threonyl-[protein] + ADP + H(+)</text>
        <dbReference type="Rhea" id="RHEA:46608"/>
        <dbReference type="Rhea" id="RHEA-COMP:11060"/>
        <dbReference type="Rhea" id="RHEA-COMP:11605"/>
        <dbReference type="ChEBI" id="CHEBI:15378"/>
        <dbReference type="ChEBI" id="CHEBI:30013"/>
        <dbReference type="ChEBI" id="CHEBI:30616"/>
        <dbReference type="ChEBI" id="CHEBI:61977"/>
        <dbReference type="ChEBI" id="CHEBI:456216"/>
        <dbReference type="EC" id="2.7.11.1"/>
    </reaction>
</comment>
<dbReference type="AlphaFoldDB" id="A0A7C3KJK7"/>
<evidence type="ECO:0000259" key="11">
    <source>
        <dbReference type="PROSITE" id="PS50011"/>
    </source>
</evidence>
<dbReference type="Gene3D" id="1.10.510.10">
    <property type="entry name" value="Transferase(Phosphotransferase) domain 1"/>
    <property type="match status" value="1"/>
</dbReference>
<evidence type="ECO:0000256" key="9">
    <source>
        <dbReference type="PROSITE-ProRule" id="PRU10141"/>
    </source>
</evidence>
<organism evidence="12">
    <name type="scientific">Oscillatoriales cyanobacterium SpSt-418</name>
    <dbReference type="NCBI Taxonomy" id="2282169"/>
    <lineage>
        <taxon>Bacteria</taxon>
        <taxon>Bacillati</taxon>
        <taxon>Cyanobacteriota</taxon>
        <taxon>Cyanophyceae</taxon>
        <taxon>Oscillatoriophycideae</taxon>
        <taxon>Oscillatoriales</taxon>
    </lineage>
</organism>
<accession>A0A7C3KJK7</accession>
<evidence type="ECO:0000256" key="2">
    <source>
        <dbReference type="ARBA" id="ARBA00022527"/>
    </source>
</evidence>
<comment type="catalytic activity">
    <reaction evidence="8">
        <text>L-seryl-[protein] + ATP = O-phospho-L-seryl-[protein] + ADP + H(+)</text>
        <dbReference type="Rhea" id="RHEA:17989"/>
        <dbReference type="Rhea" id="RHEA-COMP:9863"/>
        <dbReference type="Rhea" id="RHEA-COMP:11604"/>
        <dbReference type="ChEBI" id="CHEBI:15378"/>
        <dbReference type="ChEBI" id="CHEBI:29999"/>
        <dbReference type="ChEBI" id="CHEBI:30616"/>
        <dbReference type="ChEBI" id="CHEBI:83421"/>
        <dbReference type="ChEBI" id="CHEBI:456216"/>
        <dbReference type="EC" id="2.7.11.1"/>
    </reaction>
</comment>
<feature type="region of interest" description="Disordered" evidence="10">
    <location>
        <begin position="301"/>
        <end position="337"/>
    </location>
</feature>
<evidence type="ECO:0000256" key="8">
    <source>
        <dbReference type="ARBA" id="ARBA00048679"/>
    </source>
</evidence>
<sequence length="613" mass="68258">MVAPLPSGTLLRQKYVIQQLLGQGGFGRTYLAIDQERFNELCVIKELTIPYHDEAMIAKSKALFHREASTLYQIDHPQIPRFWAAFEDENRFFLVQSYIEGQTYRQLLSDRLKHGRTFSEMEVLHLLNQLLPVLSYIHSLKVVHRDITPENIIRHIAQTKTTPTTQLQSEIPVLIDFGAVKEATNHWFLASMTTRVGKVGYAPPEQLQTGMVTPSSDLYSLGATCLVLLTGQEPRKLIDGETLNWRWDACRGVRDEVIMLLNRMLAVYPGDRYPAADAVLADLQPLLETVHQPVRPVIAKPSVIGSNRATPRRSDQRVSQPKSSNEPPSKQPYSGRRSSPWRLGVIAASLAIVGAAVPVVWRLLSPLPDSGDAVWISGQRVPRSEISRIIDSQTPQSRAALKSRTGPVVVLPAQVLEIPAERVSTNVQGNLAEGQAQPYLLRINQGQIATVSLEGEHVSMNLLRSNQQPVDNAATQTQNWTGQIPATDDYTIQVNGKGQYVLEVTVTPFNRPSQEQTQRIQLTQGRNGTTVTGQLNAAQIQRYLVRAKRGQLMRVKLLEGKAQITAIAPSGQPINQEKPNLTEWQGALPQDGDYVIELTAEQPESYALLVEVY</sequence>
<dbReference type="GO" id="GO:0004674">
    <property type="term" value="F:protein serine/threonine kinase activity"/>
    <property type="evidence" value="ECO:0007669"/>
    <property type="project" value="UniProtKB-KW"/>
</dbReference>
<evidence type="ECO:0000256" key="1">
    <source>
        <dbReference type="ARBA" id="ARBA00012513"/>
    </source>
</evidence>
<evidence type="ECO:0000256" key="6">
    <source>
        <dbReference type="ARBA" id="ARBA00022840"/>
    </source>
</evidence>
<keyword evidence="4 9" id="KW-0547">Nucleotide-binding</keyword>
<protein>
    <recommendedName>
        <fullName evidence="1">non-specific serine/threonine protein kinase</fullName>
        <ecNumber evidence="1">2.7.11.1</ecNumber>
    </recommendedName>
</protein>